<sequence length="409" mass="45433">MSKSTTWGVILIAAAGLLFLLTSVNSFEVDRGQDNGNQVELPQVPEAEEPEAEATVEEEKEAVDYGDIEAQEPLQDPPEVIKAVYATSWSAGSQSKMDYLIDLINTTELNAIVIDIKDYSGLVAYDTDVPQVNEYNAEEIRITRPNALIKRLHDNGIYVIARQTVFQDPALVAARPDLAVKNSATGGVWKDRKGISWIDPASKEAWDYNIAISRDAAERGFDEINFDYIRFPSDGDLSVISYPFFSASSTLKATAMAEFFKYLNSNLSDVKTSADLFGLSTVNYDGLGIGQVIENAYRYFDYVSPMVYPSHYANGFQGYANPSLYPYEVVNYSMVTAVARLDTLRNATGTGPVVYAELRPWLQDFDLGADYTADMVRAQIKATYDADPNLGWMLWDPRNNYTEGALESN</sequence>
<gene>
    <name evidence="3" type="ORF">A3G58_02560</name>
</gene>
<feature type="domain" description="DUF4015" evidence="2">
    <location>
        <begin position="83"/>
        <end position="401"/>
    </location>
</feature>
<evidence type="ECO:0000313" key="3">
    <source>
        <dbReference type="EMBL" id="OGY61910.1"/>
    </source>
</evidence>
<dbReference type="EMBL" id="MHJD01000036">
    <property type="protein sequence ID" value="OGY61910.1"/>
    <property type="molecule type" value="Genomic_DNA"/>
</dbReference>
<evidence type="ECO:0000259" key="2">
    <source>
        <dbReference type="Pfam" id="PF13200"/>
    </source>
</evidence>
<name>A0A1G1ZDE8_9BACT</name>
<dbReference type="AlphaFoldDB" id="A0A1G1ZDE8"/>
<reference evidence="3 4" key="1">
    <citation type="journal article" date="2016" name="Nat. Commun.">
        <title>Thousands of microbial genomes shed light on interconnected biogeochemical processes in an aquifer system.</title>
        <authorList>
            <person name="Anantharaman K."/>
            <person name="Brown C.T."/>
            <person name="Hug L.A."/>
            <person name="Sharon I."/>
            <person name="Castelle C.J."/>
            <person name="Probst A.J."/>
            <person name="Thomas B.C."/>
            <person name="Singh A."/>
            <person name="Wilkins M.J."/>
            <person name="Karaoz U."/>
            <person name="Brodie E.L."/>
            <person name="Williams K.H."/>
            <person name="Hubbard S.S."/>
            <person name="Banfield J.F."/>
        </authorList>
    </citation>
    <scope>NUCLEOTIDE SEQUENCE [LARGE SCALE GENOMIC DNA]</scope>
</reference>
<feature type="region of interest" description="Disordered" evidence="1">
    <location>
        <begin position="33"/>
        <end position="52"/>
    </location>
</feature>
<dbReference type="Pfam" id="PF13200">
    <property type="entry name" value="DUF4015"/>
    <property type="match status" value="1"/>
</dbReference>
<dbReference type="InterPro" id="IPR025275">
    <property type="entry name" value="DUF4015"/>
</dbReference>
<evidence type="ECO:0000313" key="4">
    <source>
        <dbReference type="Proteomes" id="UP000177801"/>
    </source>
</evidence>
<dbReference type="InterPro" id="IPR017853">
    <property type="entry name" value="GH"/>
</dbReference>
<evidence type="ECO:0000256" key="1">
    <source>
        <dbReference type="SAM" id="MobiDB-lite"/>
    </source>
</evidence>
<protein>
    <recommendedName>
        <fullName evidence="2">DUF4015 domain-containing protein</fullName>
    </recommendedName>
</protein>
<dbReference type="SUPFAM" id="SSF51445">
    <property type="entry name" value="(Trans)glycosidases"/>
    <property type="match status" value="1"/>
</dbReference>
<organism evidence="3 4">
    <name type="scientific">Candidatus Colwellbacteria bacterium RIFCSPLOWO2_12_FULL_46_17</name>
    <dbReference type="NCBI Taxonomy" id="1797695"/>
    <lineage>
        <taxon>Bacteria</taxon>
        <taxon>Candidatus Colwelliibacteriota</taxon>
    </lineage>
</organism>
<dbReference type="Gene3D" id="3.20.20.80">
    <property type="entry name" value="Glycosidases"/>
    <property type="match status" value="1"/>
</dbReference>
<dbReference type="Proteomes" id="UP000177801">
    <property type="component" value="Unassembled WGS sequence"/>
</dbReference>
<proteinExistence type="predicted"/>
<comment type="caution">
    <text evidence="3">The sequence shown here is derived from an EMBL/GenBank/DDBJ whole genome shotgun (WGS) entry which is preliminary data.</text>
</comment>
<accession>A0A1G1ZDE8</accession>